<dbReference type="EMBL" id="JAGYWB010000007">
    <property type="protein sequence ID" value="KAI0516059.1"/>
    <property type="molecule type" value="Genomic_DNA"/>
</dbReference>
<name>A0A8T3BNK5_DENNO</name>
<dbReference type="AlphaFoldDB" id="A0A8T3BNK5"/>
<proteinExistence type="predicted"/>
<reference evidence="2" key="1">
    <citation type="journal article" date="2022" name="Front. Genet.">
        <title>Chromosome-Scale Assembly of the Dendrobium nobile Genome Provides Insights Into the Molecular Mechanism of the Biosynthesis of the Medicinal Active Ingredient of Dendrobium.</title>
        <authorList>
            <person name="Xu Q."/>
            <person name="Niu S.-C."/>
            <person name="Li K.-L."/>
            <person name="Zheng P.-J."/>
            <person name="Zhang X.-J."/>
            <person name="Jia Y."/>
            <person name="Liu Y."/>
            <person name="Niu Y.-X."/>
            <person name="Yu L.-H."/>
            <person name="Chen D.-F."/>
            <person name="Zhang G.-Q."/>
        </authorList>
    </citation>
    <scope>NUCLEOTIDE SEQUENCE</scope>
    <source>
        <tissue evidence="2">Leaf</tissue>
    </source>
</reference>
<evidence type="ECO:0000256" key="1">
    <source>
        <dbReference type="SAM" id="MobiDB-lite"/>
    </source>
</evidence>
<evidence type="ECO:0000313" key="3">
    <source>
        <dbReference type="Proteomes" id="UP000829196"/>
    </source>
</evidence>
<protein>
    <submittedName>
        <fullName evidence="2">Uncharacterized protein</fullName>
    </submittedName>
</protein>
<accession>A0A8T3BNK5</accession>
<evidence type="ECO:0000313" key="2">
    <source>
        <dbReference type="EMBL" id="KAI0516059.1"/>
    </source>
</evidence>
<keyword evidence="3" id="KW-1185">Reference proteome</keyword>
<dbReference type="Proteomes" id="UP000829196">
    <property type="component" value="Unassembled WGS sequence"/>
</dbReference>
<sequence>MNNMEDDENTSPSSDLQLHELQVPVQPQGSHKLSKDILLSDAMIDLDNIPSEFNPNIDDHLSNLFVPSANEPSNFSQVCTENDVIPCRDVASSGLVHAGMDCNASRKTRTSCS</sequence>
<comment type="caution">
    <text evidence="2">The sequence shown here is derived from an EMBL/GenBank/DDBJ whole genome shotgun (WGS) entry which is preliminary data.</text>
</comment>
<organism evidence="2 3">
    <name type="scientific">Dendrobium nobile</name>
    <name type="common">Orchid</name>
    <dbReference type="NCBI Taxonomy" id="94219"/>
    <lineage>
        <taxon>Eukaryota</taxon>
        <taxon>Viridiplantae</taxon>
        <taxon>Streptophyta</taxon>
        <taxon>Embryophyta</taxon>
        <taxon>Tracheophyta</taxon>
        <taxon>Spermatophyta</taxon>
        <taxon>Magnoliopsida</taxon>
        <taxon>Liliopsida</taxon>
        <taxon>Asparagales</taxon>
        <taxon>Orchidaceae</taxon>
        <taxon>Epidendroideae</taxon>
        <taxon>Malaxideae</taxon>
        <taxon>Dendrobiinae</taxon>
        <taxon>Dendrobium</taxon>
    </lineage>
</organism>
<gene>
    <name evidence="2" type="ORF">KFK09_008731</name>
</gene>
<feature type="region of interest" description="Disordered" evidence="1">
    <location>
        <begin position="1"/>
        <end position="31"/>
    </location>
</feature>